<evidence type="ECO:0000259" key="4">
    <source>
        <dbReference type="PROSITE" id="PS50956"/>
    </source>
</evidence>
<dbReference type="SUPFAM" id="SSF54909">
    <property type="entry name" value="Dimeric alpha+beta barrel"/>
    <property type="match status" value="1"/>
</dbReference>
<dbReference type="AlphaFoldDB" id="A0A1I3L7C4"/>
<dbReference type="RefSeq" id="WP_090059193.1">
    <property type="nucleotide sequence ID" value="NZ_FORH01000001.1"/>
</dbReference>
<dbReference type="InterPro" id="IPR019887">
    <property type="entry name" value="Tscrpt_reg_AsnC/Lrp_C"/>
</dbReference>
<evidence type="ECO:0000313" key="6">
    <source>
        <dbReference type="Proteomes" id="UP000199630"/>
    </source>
</evidence>
<dbReference type="InterPro" id="IPR036388">
    <property type="entry name" value="WH-like_DNA-bd_sf"/>
</dbReference>
<dbReference type="SUPFAM" id="SSF46785">
    <property type="entry name" value="Winged helix' DNA-binding domain"/>
    <property type="match status" value="1"/>
</dbReference>
<dbReference type="PROSITE" id="PS50956">
    <property type="entry name" value="HTH_ASNC_2"/>
    <property type="match status" value="1"/>
</dbReference>
<gene>
    <name evidence="5" type="ORF">SAMN04487991_0920</name>
</gene>
<keyword evidence="1" id="KW-0805">Transcription regulation</keyword>
<dbReference type="PROSITE" id="PS00519">
    <property type="entry name" value="HTH_ASNC_1"/>
    <property type="match status" value="1"/>
</dbReference>
<dbReference type="PANTHER" id="PTHR30154">
    <property type="entry name" value="LEUCINE-RESPONSIVE REGULATORY PROTEIN"/>
    <property type="match status" value="1"/>
</dbReference>
<sequence length="148" mass="16368">MRNSFPESPLSENDQAIIAALRHNARMSITELAQQTGLSRNTAKARLETLVADGRIRRFTIETDVDVEGEVRAITLVALQGKMSRQVIRTLTRIPGVSTVYATNGAWDLVVDIRTDTLVNFDRILRDIREVPGVVNSESCLLLAHVVG</sequence>
<evidence type="ECO:0000256" key="1">
    <source>
        <dbReference type="ARBA" id="ARBA00023015"/>
    </source>
</evidence>
<dbReference type="Gene3D" id="1.10.10.10">
    <property type="entry name" value="Winged helix-like DNA-binding domain superfamily/Winged helix DNA-binding domain"/>
    <property type="match status" value="1"/>
</dbReference>
<name>A0A1I3L7C4_9RHOB</name>
<keyword evidence="2" id="KW-0238">DNA-binding</keyword>
<dbReference type="PRINTS" id="PR00033">
    <property type="entry name" value="HTHASNC"/>
</dbReference>
<reference evidence="6" key="1">
    <citation type="submission" date="2016-10" db="EMBL/GenBank/DDBJ databases">
        <authorList>
            <person name="Varghese N."/>
            <person name="Submissions S."/>
        </authorList>
    </citation>
    <scope>NUCLEOTIDE SEQUENCE [LARGE SCALE GENOMIC DNA]</scope>
    <source>
        <strain evidence="6">DSM 26471</strain>
    </source>
</reference>
<organism evidence="5 6">
    <name type="scientific">Celeribacter neptunius</name>
    <dbReference type="NCBI Taxonomy" id="588602"/>
    <lineage>
        <taxon>Bacteria</taxon>
        <taxon>Pseudomonadati</taxon>
        <taxon>Pseudomonadota</taxon>
        <taxon>Alphaproteobacteria</taxon>
        <taxon>Rhodobacterales</taxon>
        <taxon>Roseobacteraceae</taxon>
        <taxon>Celeribacter</taxon>
    </lineage>
</organism>
<protein>
    <submittedName>
        <fullName evidence="5">Transcriptional regulator, AsnC family</fullName>
    </submittedName>
</protein>
<feature type="domain" description="HTH asnC-type" evidence="4">
    <location>
        <begin position="10"/>
        <end position="71"/>
    </location>
</feature>
<dbReference type="Pfam" id="PF01037">
    <property type="entry name" value="AsnC_trans_reg"/>
    <property type="match status" value="1"/>
</dbReference>
<proteinExistence type="predicted"/>
<dbReference type="Gene3D" id="3.30.70.920">
    <property type="match status" value="1"/>
</dbReference>
<dbReference type="InterPro" id="IPR019885">
    <property type="entry name" value="Tscrpt_reg_HTH_AsnC-type_CS"/>
</dbReference>
<dbReference type="Proteomes" id="UP000199630">
    <property type="component" value="Unassembled WGS sequence"/>
</dbReference>
<dbReference type="InterPro" id="IPR000485">
    <property type="entry name" value="AsnC-type_HTH_dom"/>
</dbReference>
<dbReference type="EMBL" id="FORH01000001">
    <property type="protein sequence ID" value="SFI80663.1"/>
    <property type="molecule type" value="Genomic_DNA"/>
</dbReference>
<dbReference type="STRING" id="588602.SAMN04487991_0920"/>
<dbReference type="SMART" id="SM00344">
    <property type="entry name" value="HTH_ASNC"/>
    <property type="match status" value="1"/>
</dbReference>
<evidence type="ECO:0000256" key="2">
    <source>
        <dbReference type="ARBA" id="ARBA00023125"/>
    </source>
</evidence>
<keyword evidence="3" id="KW-0804">Transcription</keyword>
<dbReference type="GO" id="GO:0043565">
    <property type="term" value="F:sequence-specific DNA binding"/>
    <property type="evidence" value="ECO:0007669"/>
    <property type="project" value="InterPro"/>
</dbReference>
<keyword evidence="6" id="KW-1185">Reference proteome</keyword>
<dbReference type="InterPro" id="IPR036390">
    <property type="entry name" value="WH_DNA-bd_sf"/>
</dbReference>
<dbReference type="PANTHER" id="PTHR30154:SF50">
    <property type="entry name" value="TRANSCRIPTIONAL REGULATOR, ASNC FAMILY"/>
    <property type="match status" value="1"/>
</dbReference>
<dbReference type="InterPro" id="IPR019888">
    <property type="entry name" value="Tscrpt_reg_AsnC-like"/>
</dbReference>
<dbReference type="GO" id="GO:0043200">
    <property type="term" value="P:response to amino acid"/>
    <property type="evidence" value="ECO:0007669"/>
    <property type="project" value="TreeGrafter"/>
</dbReference>
<evidence type="ECO:0000313" key="5">
    <source>
        <dbReference type="EMBL" id="SFI80663.1"/>
    </source>
</evidence>
<dbReference type="InterPro" id="IPR011008">
    <property type="entry name" value="Dimeric_a/b-barrel"/>
</dbReference>
<accession>A0A1I3L7C4</accession>
<dbReference type="Pfam" id="PF13412">
    <property type="entry name" value="HTH_24"/>
    <property type="match status" value="1"/>
</dbReference>
<evidence type="ECO:0000256" key="3">
    <source>
        <dbReference type="ARBA" id="ARBA00023163"/>
    </source>
</evidence>
<dbReference type="OrthoDB" id="9809462at2"/>
<dbReference type="GO" id="GO:0005829">
    <property type="term" value="C:cytosol"/>
    <property type="evidence" value="ECO:0007669"/>
    <property type="project" value="TreeGrafter"/>
</dbReference>